<dbReference type="InterPro" id="IPR013767">
    <property type="entry name" value="PAS_fold"/>
</dbReference>
<dbReference type="PROSITE" id="PS50109">
    <property type="entry name" value="HIS_KIN"/>
    <property type="match status" value="1"/>
</dbReference>
<dbReference type="Gene3D" id="3.30.450.20">
    <property type="entry name" value="PAS domain"/>
    <property type="match status" value="3"/>
</dbReference>
<dbReference type="InterPro" id="IPR029016">
    <property type="entry name" value="GAF-like_dom_sf"/>
</dbReference>
<keyword evidence="4" id="KW-0716">Sensory transduction</keyword>
<dbReference type="SMART" id="SM00387">
    <property type="entry name" value="HATPase_c"/>
    <property type="match status" value="1"/>
</dbReference>
<dbReference type="GO" id="GO:0009881">
    <property type="term" value="F:photoreceptor activity"/>
    <property type="evidence" value="ECO:0007669"/>
    <property type="project" value="UniProtKB-KW"/>
</dbReference>
<evidence type="ECO:0000256" key="8">
    <source>
        <dbReference type="ARBA" id="ARBA00023170"/>
    </source>
</evidence>
<dbReference type="FunFam" id="3.30.565.10:FF:000064">
    <property type="entry name" value="Phytochrome"/>
    <property type="match status" value="1"/>
</dbReference>
<organism evidence="13 14">
    <name type="scientific">Ambrosia artemisiifolia</name>
    <name type="common">Common ragweed</name>
    <dbReference type="NCBI Taxonomy" id="4212"/>
    <lineage>
        <taxon>Eukaryota</taxon>
        <taxon>Viridiplantae</taxon>
        <taxon>Streptophyta</taxon>
        <taxon>Embryophyta</taxon>
        <taxon>Tracheophyta</taxon>
        <taxon>Spermatophyta</taxon>
        <taxon>Magnoliopsida</taxon>
        <taxon>eudicotyledons</taxon>
        <taxon>Gunneridae</taxon>
        <taxon>Pentapetalae</taxon>
        <taxon>asterids</taxon>
        <taxon>campanulids</taxon>
        <taxon>Asterales</taxon>
        <taxon>Asteraceae</taxon>
        <taxon>Asteroideae</taxon>
        <taxon>Heliantheae alliance</taxon>
        <taxon>Heliantheae</taxon>
        <taxon>Ambrosia</taxon>
    </lineage>
</organism>
<evidence type="ECO:0000256" key="9">
    <source>
        <dbReference type="SAM" id="MobiDB-lite"/>
    </source>
</evidence>
<dbReference type="InterPro" id="IPR013516">
    <property type="entry name" value="Phyto_chromo_BS"/>
</dbReference>
<dbReference type="SUPFAM" id="SSF55785">
    <property type="entry name" value="PYP-like sensor domain (PAS domain)"/>
    <property type="match status" value="3"/>
</dbReference>
<dbReference type="Gene3D" id="3.30.565.10">
    <property type="entry name" value="Histidine kinase-like ATPase, C-terminal domain"/>
    <property type="match status" value="1"/>
</dbReference>
<dbReference type="Gene3D" id="3.30.450.40">
    <property type="match status" value="1"/>
</dbReference>
<dbReference type="InterPro" id="IPR000014">
    <property type="entry name" value="PAS"/>
</dbReference>
<dbReference type="InterPro" id="IPR035965">
    <property type="entry name" value="PAS-like_dom_sf"/>
</dbReference>
<dbReference type="InterPro" id="IPR043150">
    <property type="entry name" value="Phytochrome_PHY_sf"/>
</dbReference>
<dbReference type="NCBIfam" id="TIGR00229">
    <property type="entry name" value="sensory_box"/>
    <property type="match status" value="1"/>
</dbReference>
<keyword evidence="7" id="KW-0804">Transcription</keyword>
<keyword evidence="6" id="KW-0805">Transcription regulation</keyword>
<dbReference type="GO" id="GO:0009584">
    <property type="term" value="P:detection of visible light"/>
    <property type="evidence" value="ECO:0007669"/>
    <property type="project" value="InterPro"/>
</dbReference>
<dbReference type="Gene3D" id="3.30.450.270">
    <property type="match status" value="1"/>
</dbReference>
<dbReference type="PROSITE" id="PS50112">
    <property type="entry name" value="PAS"/>
    <property type="match status" value="2"/>
</dbReference>
<dbReference type="InterPro" id="IPR036890">
    <property type="entry name" value="HATPase_C_sf"/>
</dbReference>
<dbReference type="Pfam" id="PF00989">
    <property type="entry name" value="PAS"/>
    <property type="match status" value="2"/>
</dbReference>
<feature type="domain" description="Phytochrome chromophore attachment site" evidence="10">
    <location>
        <begin position="219"/>
        <end position="402"/>
    </location>
</feature>
<evidence type="ECO:0000256" key="3">
    <source>
        <dbReference type="ARBA" id="ARBA00022543"/>
    </source>
</evidence>
<dbReference type="SMART" id="SM00091">
    <property type="entry name" value="PAS"/>
    <property type="match status" value="2"/>
</dbReference>
<proteinExistence type="inferred from homology"/>
<dbReference type="InterPro" id="IPR001294">
    <property type="entry name" value="Phytochrome"/>
</dbReference>
<evidence type="ECO:0000256" key="5">
    <source>
        <dbReference type="ARBA" id="ARBA00022991"/>
    </source>
</evidence>
<reference evidence="13" key="1">
    <citation type="submission" date="2022-06" db="EMBL/GenBank/DDBJ databases">
        <title>Uncovering the hologenomic basis of an extraordinary plant invasion.</title>
        <authorList>
            <person name="Bieker V.C."/>
            <person name="Martin M.D."/>
            <person name="Gilbert T."/>
            <person name="Hodgins K."/>
            <person name="Battlay P."/>
            <person name="Petersen B."/>
            <person name="Wilson J."/>
        </authorList>
    </citation>
    <scope>NUCLEOTIDE SEQUENCE</scope>
    <source>
        <strain evidence="13">AA19_3_7</strain>
        <tissue evidence="13">Leaf</tissue>
    </source>
</reference>
<name>A0AAD5CHK3_AMBAR</name>
<feature type="domain" description="PAS" evidence="12">
    <location>
        <begin position="766"/>
        <end position="821"/>
    </location>
</feature>
<comment type="subunit">
    <text evidence="2">Homodimer.</text>
</comment>
<dbReference type="CDD" id="cd00130">
    <property type="entry name" value="PAS"/>
    <property type="match status" value="2"/>
</dbReference>
<evidence type="ECO:0000313" key="14">
    <source>
        <dbReference type="Proteomes" id="UP001206925"/>
    </source>
</evidence>
<dbReference type="Proteomes" id="UP001206925">
    <property type="component" value="Unassembled WGS sequence"/>
</dbReference>
<dbReference type="InterPro" id="IPR013654">
    <property type="entry name" value="PAS_2"/>
</dbReference>
<dbReference type="PROSITE" id="PS00245">
    <property type="entry name" value="PHYTOCHROME_1"/>
    <property type="match status" value="1"/>
</dbReference>
<dbReference type="Pfam" id="PF01590">
    <property type="entry name" value="GAF"/>
    <property type="match status" value="1"/>
</dbReference>
<evidence type="ECO:0000313" key="13">
    <source>
        <dbReference type="EMBL" id="KAI7742021.1"/>
    </source>
</evidence>
<comment type="caution">
    <text evidence="13">The sequence shown here is derived from an EMBL/GenBank/DDBJ whole genome shotgun (WGS) entry which is preliminary data.</text>
</comment>
<dbReference type="Pfam" id="PF00360">
    <property type="entry name" value="PHY"/>
    <property type="match status" value="1"/>
</dbReference>
<sequence length="1210" mass="134674">MSSKSTSRTHCSKSSSSRLKRDARVNSQTPIDAKLHVDFEESERQFDYSTSVDVNASTSTSNVPSSTVSAYLQKIQRGSQIQPFGCVLAIDDQTLKILAYSENALEMLDLAPHAVPSMEQQEVLTFGTDVRTLFRSSCASALQKAASYPDVNLLNPILVHCRTSGKPFYAILHRDDVGLIMDLEPVNPAEVPVTAAGTLKSYKLAAKAISRLQSLQSGNISRLCDVLVKEVSELTGYDRVMVYKFHEDLHGEVIAECRKPDLEPYLGLHYPATDIPQASRLLFMKNKVRVICDCLAQPVKVVQSESLSQPLNLSGSSLRAPHGCHSQYMANMGSIASLVMAVTINDGDEDDYDNDDGNESQSGINMQETQKGKRLWGLVVCHHSSARFVSFPLRYACEFLIQSFGVHINKEVELASQQREKHILKTQTVLCDMLLRDAPIGIMTQSPNVMDLVTCDGAALYYKNKFWLLGVTPTESQVKDIANWLLEEHVGSTGLSTDSLVDAGYSNALILGKAVCGMAAVKITSKDFLFWFRSHAAKEVKWGGAKHDPDDNDDGRKMHPRSSFKAFLEVVKNKSLPWEDVEMDAIHSLQLILRGSLQDDDEAGGDSVVGDDDDNDKKIVRVPDDMSIQRFDELRVVTNEMVRLIETASVPVFAVDGNGNISGWNDKIAEITGLPLDQAVGVSLVNLVVDDSVDEVKAMLSSTLRGTEEKNVEINFKCFGGQENDHVTLVANACCSRDVKQAIVGVCFVGQDLTAQKMITEKYTKAKGDYASIIRSPCALIPPIFMMDEYGKCLEWNDAMVKLTGFPREEANNKMLLGEVFTVGNFGCRVKDDMLTRLRILLNEVISGLDADKLMFGFFDQNSKYVEGLLSANKRVDGDGKITGVLCFIHITSPELQQAMLVQRMSEHAALNSLTKVSYLKHELKNGLNGIKLVDEFMESELCGEQRRIWRNSCLCREQLAQIVDDSDIESIEQCYTEVKCAEFKLGECLDVVLNQVKSLSQERKVEVIFDAPEQVSSLSVFGDNLRVQQVLSDFLSNALFFAPEYEGSSITFRVTHKMEHIGAKIQVAHLEFRITHPSPGMPEKVIQDMFHSNRSVSREGLGLYISQRLVKIMNGSVQYLREAERASFIVLIEFPVSSLSTSDNKRKSEDCEVDEAFTLLKLNCLIRPGVVKRDMDVKERVERGRREEGEGGGDDEEDDLMVVVSWWWV</sequence>
<evidence type="ECO:0000256" key="2">
    <source>
        <dbReference type="ARBA" id="ARBA00011738"/>
    </source>
</evidence>
<dbReference type="SUPFAM" id="SSF55781">
    <property type="entry name" value="GAF domain-like"/>
    <property type="match status" value="2"/>
</dbReference>
<dbReference type="InterPro" id="IPR005467">
    <property type="entry name" value="His_kinase_dom"/>
</dbReference>
<gene>
    <name evidence="13" type="ORF">M8C21_029281</name>
</gene>
<evidence type="ECO:0000256" key="4">
    <source>
        <dbReference type="ARBA" id="ARBA00022606"/>
    </source>
</evidence>
<dbReference type="AlphaFoldDB" id="A0AAD5CHK3"/>
<protein>
    <recommendedName>
        <fullName evidence="15">Phytochrome</fullName>
    </recommendedName>
</protein>
<dbReference type="SUPFAM" id="SSF55874">
    <property type="entry name" value="ATPase domain of HSP90 chaperone/DNA topoisomerase II/histidine kinase"/>
    <property type="match status" value="1"/>
</dbReference>
<dbReference type="PANTHER" id="PTHR47876">
    <property type="entry name" value="OS08G0260000 PROTEIN"/>
    <property type="match status" value="1"/>
</dbReference>
<dbReference type="PANTHER" id="PTHR47876:SF3">
    <property type="entry name" value="PHYTOCHROME 1"/>
    <property type="match status" value="1"/>
</dbReference>
<dbReference type="EMBL" id="JAMZMK010008087">
    <property type="protein sequence ID" value="KAI7742021.1"/>
    <property type="molecule type" value="Genomic_DNA"/>
</dbReference>
<dbReference type="PROSITE" id="PS50046">
    <property type="entry name" value="PHYTOCHROME_2"/>
    <property type="match status" value="1"/>
</dbReference>
<evidence type="ECO:0000256" key="6">
    <source>
        <dbReference type="ARBA" id="ARBA00023015"/>
    </source>
</evidence>
<evidence type="ECO:0008006" key="15">
    <source>
        <dbReference type="Google" id="ProtNLM"/>
    </source>
</evidence>
<dbReference type="InterPro" id="IPR003594">
    <property type="entry name" value="HATPase_dom"/>
</dbReference>
<dbReference type="InterPro" id="IPR016132">
    <property type="entry name" value="Phyto_chromo_attachment"/>
</dbReference>
<feature type="domain" description="Histidine kinase" evidence="11">
    <location>
        <begin position="919"/>
        <end position="1139"/>
    </location>
</feature>
<feature type="region of interest" description="Disordered" evidence="9">
    <location>
        <begin position="1"/>
        <end position="27"/>
    </location>
</feature>
<dbReference type="GO" id="GO:0006355">
    <property type="term" value="P:regulation of DNA-templated transcription"/>
    <property type="evidence" value="ECO:0007669"/>
    <property type="project" value="InterPro"/>
</dbReference>
<evidence type="ECO:0000259" key="10">
    <source>
        <dbReference type="PROSITE" id="PS50046"/>
    </source>
</evidence>
<keyword evidence="14" id="KW-1185">Reference proteome</keyword>
<dbReference type="PRINTS" id="PR01033">
    <property type="entry name" value="PHYTOCHROME"/>
</dbReference>
<dbReference type="Pfam" id="PF02518">
    <property type="entry name" value="HATPase_c"/>
    <property type="match status" value="1"/>
</dbReference>
<dbReference type="InterPro" id="IPR003018">
    <property type="entry name" value="GAF"/>
</dbReference>
<feature type="domain" description="PAS" evidence="12">
    <location>
        <begin position="637"/>
        <end position="707"/>
    </location>
</feature>
<evidence type="ECO:0000256" key="7">
    <source>
        <dbReference type="ARBA" id="ARBA00023163"/>
    </source>
</evidence>
<comment type="similarity">
    <text evidence="1">Belongs to the phytochrome family.</text>
</comment>
<keyword evidence="3" id="KW-0600">Photoreceptor protein</keyword>
<dbReference type="Pfam" id="PF08446">
    <property type="entry name" value="PAS_2"/>
    <property type="match status" value="1"/>
</dbReference>
<evidence type="ECO:0000256" key="1">
    <source>
        <dbReference type="ARBA" id="ARBA00008235"/>
    </source>
</evidence>
<dbReference type="FunFam" id="3.30.450.270:FF:000001">
    <property type="entry name" value="Phytochrome"/>
    <property type="match status" value="1"/>
</dbReference>
<dbReference type="SMART" id="SM00065">
    <property type="entry name" value="GAF"/>
    <property type="match status" value="1"/>
</dbReference>
<evidence type="ECO:0000259" key="12">
    <source>
        <dbReference type="PROSITE" id="PS50112"/>
    </source>
</evidence>
<feature type="compositionally biased region" description="Low complexity" evidence="9">
    <location>
        <begin position="1"/>
        <end position="17"/>
    </location>
</feature>
<evidence type="ECO:0000259" key="11">
    <source>
        <dbReference type="PROSITE" id="PS50109"/>
    </source>
</evidence>
<keyword evidence="8" id="KW-0675">Receptor</keyword>
<keyword evidence="5" id="KW-0157">Chromophore</keyword>
<dbReference type="InterPro" id="IPR013515">
    <property type="entry name" value="Phytochrome_cen-reg"/>
</dbReference>
<accession>A0AAD5CHK3</accession>